<dbReference type="Gene3D" id="3.40.47.10">
    <property type="match status" value="1"/>
</dbReference>
<sequence>LMVLKKAGLSPDDVDLLIPHQANTRIIEATRKRLNLPKEKVYINIDRYGNTSAASIPIALYEAVESGLVSSGDIILMVAFGAGFTWGGVVMRW</sequence>
<evidence type="ECO:0000259" key="8">
    <source>
        <dbReference type="Pfam" id="PF08541"/>
    </source>
</evidence>
<evidence type="ECO:0000313" key="10">
    <source>
        <dbReference type="Proteomes" id="UP000268469"/>
    </source>
</evidence>
<accession>A0A660SIE2</accession>
<dbReference type="AlphaFoldDB" id="A0A660SIE2"/>
<gene>
    <name evidence="9" type="ORF">DRP53_05145</name>
</gene>
<dbReference type="SUPFAM" id="SSF53901">
    <property type="entry name" value="Thiolase-like"/>
    <property type="match status" value="1"/>
</dbReference>
<evidence type="ECO:0000256" key="6">
    <source>
        <dbReference type="ARBA" id="ARBA00023160"/>
    </source>
</evidence>
<dbReference type="PANTHER" id="PTHR43091">
    <property type="entry name" value="3-OXOACYL-[ACYL-CARRIER-PROTEIN] SYNTHASE"/>
    <property type="match status" value="1"/>
</dbReference>
<keyword evidence="6" id="KW-0275">Fatty acid biosynthesis</keyword>
<dbReference type="GO" id="GO:0006633">
    <property type="term" value="P:fatty acid biosynthetic process"/>
    <property type="evidence" value="ECO:0007669"/>
    <property type="project" value="UniProtKB-KW"/>
</dbReference>
<evidence type="ECO:0000256" key="2">
    <source>
        <dbReference type="ARBA" id="ARBA00022516"/>
    </source>
</evidence>
<keyword evidence="2" id="KW-0444">Lipid biosynthesis</keyword>
<organism evidence="9 10">
    <name type="scientific">candidate division WOR-3 bacterium</name>
    <dbReference type="NCBI Taxonomy" id="2052148"/>
    <lineage>
        <taxon>Bacteria</taxon>
        <taxon>Bacteria division WOR-3</taxon>
    </lineage>
</organism>
<evidence type="ECO:0000256" key="3">
    <source>
        <dbReference type="ARBA" id="ARBA00022679"/>
    </source>
</evidence>
<dbReference type="EMBL" id="QNBE01000040">
    <property type="protein sequence ID" value="RKX70423.1"/>
    <property type="molecule type" value="Genomic_DNA"/>
</dbReference>
<feature type="transmembrane region" description="Helical" evidence="7">
    <location>
        <begin position="74"/>
        <end position="91"/>
    </location>
</feature>
<dbReference type="Proteomes" id="UP000268469">
    <property type="component" value="Unassembled WGS sequence"/>
</dbReference>
<keyword evidence="5" id="KW-0443">Lipid metabolism</keyword>
<reference evidence="9 10" key="1">
    <citation type="submission" date="2018-06" db="EMBL/GenBank/DDBJ databases">
        <title>Extensive metabolic versatility and redundancy in microbially diverse, dynamic hydrothermal sediments.</title>
        <authorList>
            <person name="Dombrowski N."/>
            <person name="Teske A."/>
            <person name="Baker B.J."/>
        </authorList>
    </citation>
    <scope>NUCLEOTIDE SEQUENCE [LARGE SCALE GENOMIC DNA]</scope>
    <source>
        <strain evidence="9">B36_G15</strain>
    </source>
</reference>
<evidence type="ECO:0000256" key="4">
    <source>
        <dbReference type="ARBA" id="ARBA00022832"/>
    </source>
</evidence>
<dbReference type="PANTHER" id="PTHR43091:SF1">
    <property type="entry name" value="BETA-KETOACYL-[ACYL-CARRIER-PROTEIN] SYNTHASE III, CHLOROPLASTIC"/>
    <property type="match status" value="1"/>
</dbReference>
<dbReference type="InterPro" id="IPR016039">
    <property type="entry name" value="Thiolase-like"/>
</dbReference>
<keyword evidence="7" id="KW-0812">Transmembrane</keyword>
<evidence type="ECO:0000256" key="1">
    <source>
        <dbReference type="ARBA" id="ARBA00008642"/>
    </source>
</evidence>
<protein>
    <submittedName>
        <fullName evidence="9">3-oxoacyl-ACP synthase</fullName>
    </submittedName>
</protein>
<dbReference type="InterPro" id="IPR013747">
    <property type="entry name" value="ACP_syn_III_C"/>
</dbReference>
<name>A0A660SIE2_UNCW3</name>
<keyword evidence="7" id="KW-0472">Membrane</keyword>
<feature type="non-terminal residue" evidence="9">
    <location>
        <position position="1"/>
    </location>
</feature>
<comment type="similarity">
    <text evidence="1">Belongs to the thiolase-like superfamily. FabH family.</text>
</comment>
<feature type="domain" description="Beta-ketoacyl-[acyl-carrier-protein] synthase III C-terminal" evidence="8">
    <location>
        <begin position="4"/>
        <end position="93"/>
    </location>
</feature>
<evidence type="ECO:0000313" key="9">
    <source>
        <dbReference type="EMBL" id="RKX70423.1"/>
    </source>
</evidence>
<evidence type="ECO:0000256" key="5">
    <source>
        <dbReference type="ARBA" id="ARBA00023098"/>
    </source>
</evidence>
<keyword evidence="3" id="KW-0808">Transferase</keyword>
<dbReference type="Pfam" id="PF08541">
    <property type="entry name" value="ACP_syn_III_C"/>
    <property type="match status" value="1"/>
</dbReference>
<keyword evidence="7" id="KW-1133">Transmembrane helix</keyword>
<dbReference type="GO" id="GO:0016746">
    <property type="term" value="F:acyltransferase activity"/>
    <property type="evidence" value="ECO:0007669"/>
    <property type="project" value="InterPro"/>
</dbReference>
<comment type="caution">
    <text evidence="9">The sequence shown here is derived from an EMBL/GenBank/DDBJ whole genome shotgun (WGS) entry which is preliminary data.</text>
</comment>
<proteinExistence type="inferred from homology"/>
<keyword evidence="4" id="KW-0276">Fatty acid metabolism</keyword>
<evidence type="ECO:0000256" key="7">
    <source>
        <dbReference type="SAM" id="Phobius"/>
    </source>
</evidence>